<evidence type="ECO:0000313" key="2">
    <source>
        <dbReference type="Proteomes" id="UP000886501"/>
    </source>
</evidence>
<keyword evidence="2" id="KW-1185">Reference proteome</keyword>
<accession>A0ACB6ZBD2</accession>
<organism evidence="1 2">
    <name type="scientific">Thelephora ganbajun</name>
    <name type="common">Ganba fungus</name>
    <dbReference type="NCBI Taxonomy" id="370292"/>
    <lineage>
        <taxon>Eukaryota</taxon>
        <taxon>Fungi</taxon>
        <taxon>Dikarya</taxon>
        <taxon>Basidiomycota</taxon>
        <taxon>Agaricomycotina</taxon>
        <taxon>Agaricomycetes</taxon>
        <taxon>Thelephorales</taxon>
        <taxon>Thelephoraceae</taxon>
        <taxon>Thelephora</taxon>
    </lineage>
</organism>
<proteinExistence type="predicted"/>
<sequence length="336" mass="37264">MRSSMLLAQGNLRARDVDLEHLFQPLIVTTNIVPKHEYVAQRPAVCGTRLLAYRPEHRGRLIVIISTSNPHDSTEPRMLCRGWYKVPPMRFPQASSASTLPLRLLQSFVLRPGASLRPVIFIVSIKPTSFIMFVKTAAFFLALVAFVNAIPVTEYRRMSHSSPNLSFTPFTPTNLGPRSNSPDKVGVITWPVTGQGVQILAPEPPQIGTQAVEPANGIWKRESSLGFDTDADIDILKSPPTTPKPPPPPHGAGGSRAPVEPGLDFRIGVPIVHPKRGFFAQLTSSFKRLGRILTGRDVVDKQIIARSAEIDPEYQILANDKHYQDLLAHMRHRHPQ</sequence>
<dbReference type="EMBL" id="MU118052">
    <property type="protein sequence ID" value="KAF9646668.1"/>
    <property type="molecule type" value="Genomic_DNA"/>
</dbReference>
<comment type="caution">
    <text evidence="1">The sequence shown here is derived from an EMBL/GenBank/DDBJ whole genome shotgun (WGS) entry which is preliminary data.</text>
</comment>
<dbReference type="Proteomes" id="UP000886501">
    <property type="component" value="Unassembled WGS sequence"/>
</dbReference>
<name>A0ACB6ZBD2_THEGA</name>
<reference evidence="1" key="2">
    <citation type="journal article" date="2020" name="Nat. Commun.">
        <title>Large-scale genome sequencing of mycorrhizal fungi provides insights into the early evolution of symbiotic traits.</title>
        <authorList>
            <person name="Miyauchi S."/>
            <person name="Kiss E."/>
            <person name="Kuo A."/>
            <person name="Drula E."/>
            <person name="Kohler A."/>
            <person name="Sanchez-Garcia M."/>
            <person name="Morin E."/>
            <person name="Andreopoulos B."/>
            <person name="Barry K.W."/>
            <person name="Bonito G."/>
            <person name="Buee M."/>
            <person name="Carver A."/>
            <person name="Chen C."/>
            <person name="Cichocki N."/>
            <person name="Clum A."/>
            <person name="Culley D."/>
            <person name="Crous P.W."/>
            <person name="Fauchery L."/>
            <person name="Girlanda M."/>
            <person name="Hayes R.D."/>
            <person name="Keri Z."/>
            <person name="LaButti K."/>
            <person name="Lipzen A."/>
            <person name="Lombard V."/>
            <person name="Magnuson J."/>
            <person name="Maillard F."/>
            <person name="Murat C."/>
            <person name="Nolan M."/>
            <person name="Ohm R.A."/>
            <person name="Pangilinan J."/>
            <person name="Pereira M.F."/>
            <person name="Perotto S."/>
            <person name="Peter M."/>
            <person name="Pfister S."/>
            <person name="Riley R."/>
            <person name="Sitrit Y."/>
            <person name="Stielow J.B."/>
            <person name="Szollosi G."/>
            <person name="Zifcakova L."/>
            <person name="Stursova M."/>
            <person name="Spatafora J.W."/>
            <person name="Tedersoo L."/>
            <person name="Vaario L.M."/>
            <person name="Yamada A."/>
            <person name="Yan M."/>
            <person name="Wang P."/>
            <person name="Xu J."/>
            <person name="Bruns T."/>
            <person name="Baldrian P."/>
            <person name="Vilgalys R."/>
            <person name="Dunand C."/>
            <person name="Henrissat B."/>
            <person name="Grigoriev I.V."/>
            <person name="Hibbett D."/>
            <person name="Nagy L.G."/>
            <person name="Martin F.M."/>
        </authorList>
    </citation>
    <scope>NUCLEOTIDE SEQUENCE</scope>
    <source>
        <strain evidence="1">P2</strain>
    </source>
</reference>
<gene>
    <name evidence="1" type="ORF">BDM02DRAFT_2983647</name>
</gene>
<protein>
    <submittedName>
        <fullName evidence="1">Uncharacterized protein</fullName>
    </submittedName>
</protein>
<evidence type="ECO:0000313" key="1">
    <source>
        <dbReference type="EMBL" id="KAF9646668.1"/>
    </source>
</evidence>
<reference evidence="1" key="1">
    <citation type="submission" date="2019-10" db="EMBL/GenBank/DDBJ databases">
        <authorList>
            <consortium name="DOE Joint Genome Institute"/>
            <person name="Kuo A."/>
            <person name="Miyauchi S."/>
            <person name="Kiss E."/>
            <person name="Drula E."/>
            <person name="Kohler A."/>
            <person name="Sanchez-Garcia M."/>
            <person name="Andreopoulos B."/>
            <person name="Barry K.W."/>
            <person name="Bonito G."/>
            <person name="Buee M."/>
            <person name="Carver A."/>
            <person name="Chen C."/>
            <person name="Cichocki N."/>
            <person name="Clum A."/>
            <person name="Culley D."/>
            <person name="Crous P.W."/>
            <person name="Fauchery L."/>
            <person name="Girlanda M."/>
            <person name="Hayes R."/>
            <person name="Keri Z."/>
            <person name="Labutti K."/>
            <person name="Lipzen A."/>
            <person name="Lombard V."/>
            <person name="Magnuson J."/>
            <person name="Maillard F."/>
            <person name="Morin E."/>
            <person name="Murat C."/>
            <person name="Nolan M."/>
            <person name="Ohm R."/>
            <person name="Pangilinan J."/>
            <person name="Pereira M."/>
            <person name="Perotto S."/>
            <person name="Peter M."/>
            <person name="Riley R."/>
            <person name="Sitrit Y."/>
            <person name="Stielow B."/>
            <person name="Szollosi G."/>
            <person name="Zifcakova L."/>
            <person name="Stursova M."/>
            <person name="Spatafora J.W."/>
            <person name="Tedersoo L."/>
            <person name="Vaario L.-M."/>
            <person name="Yamada A."/>
            <person name="Yan M."/>
            <person name="Wang P."/>
            <person name="Xu J."/>
            <person name="Bruns T."/>
            <person name="Baldrian P."/>
            <person name="Vilgalys R."/>
            <person name="Henrissat B."/>
            <person name="Grigoriev I.V."/>
            <person name="Hibbett D."/>
            <person name="Nagy L.G."/>
            <person name="Martin F.M."/>
        </authorList>
    </citation>
    <scope>NUCLEOTIDE SEQUENCE</scope>
    <source>
        <strain evidence="1">P2</strain>
    </source>
</reference>